<feature type="chain" id="PRO_5046072813" evidence="1">
    <location>
        <begin position="20"/>
        <end position="184"/>
    </location>
</feature>
<dbReference type="RefSeq" id="WP_226173508.1">
    <property type="nucleotide sequence ID" value="NZ_JAJADR010000001.1"/>
</dbReference>
<keyword evidence="4" id="KW-1185">Reference proteome</keyword>
<dbReference type="InterPro" id="IPR045497">
    <property type="entry name" value="DUF6438"/>
</dbReference>
<evidence type="ECO:0000259" key="2">
    <source>
        <dbReference type="Pfam" id="PF20033"/>
    </source>
</evidence>
<accession>A0ABS8APS6</accession>
<dbReference type="Proteomes" id="UP001165296">
    <property type="component" value="Unassembled WGS sequence"/>
</dbReference>
<keyword evidence="1" id="KW-0732">Signal</keyword>
<reference evidence="3" key="1">
    <citation type="submission" date="2021-10" db="EMBL/GenBank/DDBJ databases">
        <authorList>
            <person name="Dean J.D."/>
            <person name="Kim M.K."/>
            <person name="Newey C.N."/>
            <person name="Stoker T.S."/>
            <person name="Thompson D.W."/>
            <person name="Grose J.H."/>
        </authorList>
    </citation>
    <scope>NUCLEOTIDE SEQUENCE</scope>
    <source>
        <strain evidence="3">BT178</strain>
    </source>
</reference>
<feature type="domain" description="DUF6438" evidence="2">
    <location>
        <begin position="60"/>
        <end position="168"/>
    </location>
</feature>
<evidence type="ECO:0000313" key="4">
    <source>
        <dbReference type="Proteomes" id="UP001165296"/>
    </source>
</evidence>
<feature type="signal peptide" evidence="1">
    <location>
        <begin position="1"/>
        <end position="19"/>
    </location>
</feature>
<dbReference type="Pfam" id="PF20033">
    <property type="entry name" value="DUF6438"/>
    <property type="match status" value="1"/>
</dbReference>
<name>A0ABS8APS6_9BACT</name>
<sequence>MRFALLLLLAALLGTGRLAAQNLRATKAKTKMVAVTPTKTKVKVVTKQPVAAKKVDSMPVIVFKRTPCFGRCPNYEATIYADGRVSYIGYRDVPLTGAHELKLPAATIKAILEDARRLNFATYDERYSQGSLDLPATVLSIRQDNGRLKTVQAEEGTPPELDELLKYIGAEIEKVSGSTSAADR</sequence>
<organism evidence="3 4">
    <name type="scientific">Hymenobacter lucidus</name>
    <dbReference type="NCBI Taxonomy" id="2880930"/>
    <lineage>
        <taxon>Bacteria</taxon>
        <taxon>Pseudomonadati</taxon>
        <taxon>Bacteroidota</taxon>
        <taxon>Cytophagia</taxon>
        <taxon>Cytophagales</taxon>
        <taxon>Hymenobacteraceae</taxon>
        <taxon>Hymenobacter</taxon>
    </lineage>
</organism>
<evidence type="ECO:0000256" key="1">
    <source>
        <dbReference type="SAM" id="SignalP"/>
    </source>
</evidence>
<comment type="caution">
    <text evidence="3">The sequence shown here is derived from an EMBL/GenBank/DDBJ whole genome shotgun (WGS) entry which is preliminary data.</text>
</comment>
<evidence type="ECO:0000313" key="3">
    <source>
        <dbReference type="EMBL" id="MCB2407613.1"/>
    </source>
</evidence>
<protein>
    <submittedName>
        <fullName evidence="3">DUF6438 domain-containing protein</fullName>
    </submittedName>
</protein>
<dbReference type="EMBL" id="JAJADR010000001">
    <property type="protein sequence ID" value="MCB2407613.1"/>
    <property type="molecule type" value="Genomic_DNA"/>
</dbReference>
<gene>
    <name evidence="3" type="ORF">LGH74_06460</name>
</gene>
<proteinExistence type="predicted"/>